<evidence type="ECO:0000313" key="1">
    <source>
        <dbReference type="EMBL" id="QUC09159.1"/>
    </source>
</evidence>
<sequence length="185" mass="19727">MKPRESPLSIRSLLGLSSPGEAGPVLSAAVASGLVAGLAARRRGGTVQGAVAAMIAFDLTGGMVAFHQPATRCVYARRNLAARLLFTGMHAHPFLLAMTGQGTWKQALCRYLEVNATTAALELLIPRSRIRPVLATVIAVLLAGMDWRNSPGQQNRWLGPVFLLKLISGHAGIPRERAHDQGQHP</sequence>
<evidence type="ECO:0000313" key="2">
    <source>
        <dbReference type="Proteomes" id="UP000678513"/>
    </source>
</evidence>
<dbReference type="RefSeq" id="WP_212326273.1">
    <property type="nucleotide sequence ID" value="NZ_AP024463.1"/>
</dbReference>
<reference evidence="1 2" key="1">
    <citation type="submission" date="2021-03" db="EMBL/GenBank/DDBJ databases">
        <title>Human Oral Microbial Genomes.</title>
        <authorList>
            <person name="Johnston C.D."/>
            <person name="Chen T."/>
            <person name="Dewhirst F.E."/>
        </authorList>
    </citation>
    <scope>NUCLEOTIDE SEQUENCE [LARGE SCALE GENOMIC DNA]</scope>
    <source>
        <strain evidence="1 2">DSMZ 100122</strain>
    </source>
</reference>
<accession>A0ABX7Y7H0</accession>
<protein>
    <submittedName>
        <fullName evidence="1">Uncharacterized protein</fullName>
    </submittedName>
</protein>
<gene>
    <name evidence="1" type="ORF">J5A65_05400</name>
</gene>
<dbReference type="EMBL" id="CP072384">
    <property type="protein sequence ID" value="QUC09159.1"/>
    <property type="molecule type" value="Genomic_DNA"/>
</dbReference>
<name>A0ABX7Y7H0_9ACTN</name>
<organism evidence="1 2">
    <name type="scientific">Arachnia rubra</name>
    <dbReference type="NCBI Taxonomy" id="1547448"/>
    <lineage>
        <taxon>Bacteria</taxon>
        <taxon>Bacillati</taxon>
        <taxon>Actinomycetota</taxon>
        <taxon>Actinomycetes</taxon>
        <taxon>Propionibacteriales</taxon>
        <taxon>Propionibacteriaceae</taxon>
        <taxon>Arachnia</taxon>
    </lineage>
</organism>
<dbReference type="Proteomes" id="UP000678513">
    <property type="component" value="Chromosome"/>
</dbReference>
<keyword evidence="2" id="KW-1185">Reference proteome</keyword>
<proteinExistence type="predicted"/>